<sequence>MTFNRSFIILAFFAAILISITGLPVELISNAAKYAQVSREILTNQDWINLTIAEAPYDQKPPLLFWAGAFSFQLFGFSIVAYKLAVILISLLGIFSTYKLGKLLYGKETGLLATAFWITSVAYLHFHNDIHTDTLLTTFVVFSVWQFALFFRNRKWHQFVWGSVGIGLAMLTKGPVGMAIPAFAIGADLLFHKRFKDIFNLRWLAAILIVGIIISPALIGLVNQFGAEGIIFYFWTNNMGRITGSYVGSNTDPTFYIHTALYVLAPWTFFAFTAIVLEIKELIKTKAKSKEFFTIGAILLYLIILSIAKQKNPHYMLAVVPFIFILSAKWALKVLNSDKTSKLKRFVFSANRVLAIILIFLSLVFTTYFYPETTIFYWIFSGILLIVFFFLFFRPTGLKKQIVMLTISTVFLLFSLNTSILPSMLQYQSSIDASRYFNQHAPENATLNIYGPGARYWELFLYSKNPGRYLLEKEDFQNYERKETGWYFTNSEGLEELREMEKNVIVEKIFQHKTVTRQSLPFLNPKTREQHFKHLILARIE</sequence>
<dbReference type="GO" id="GO:0009103">
    <property type="term" value="P:lipopolysaccharide biosynthetic process"/>
    <property type="evidence" value="ECO:0007669"/>
    <property type="project" value="UniProtKB-ARBA"/>
</dbReference>
<protein>
    <submittedName>
        <fullName evidence="10">4-amino-4-deoxy-L-arabinose transferase</fullName>
    </submittedName>
</protein>
<keyword evidence="2" id="KW-1003">Cell membrane</keyword>
<evidence type="ECO:0000256" key="4">
    <source>
        <dbReference type="ARBA" id="ARBA00022679"/>
    </source>
</evidence>
<evidence type="ECO:0000256" key="1">
    <source>
        <dbReference type="ARBA" id="ARBA00004651"/>
    </source>
</evidence>
<dbReference type="PANTHER" id="PTHR33908">
    <property type="entry name" value="MANNOSYLTRANSFERASE YKCB-RELATED"/>
    <property type="match status" value="1"/>
</dbReference>
<evidence type="ECO:0000259" key="9">
    <source>
        <dbReference type="Pfam" id="PF13231"/>
    </source>
</evidence>
<comment type="subcellular location">
    <subcellularLocation>
        <location evidence="1">Cell membrane</location>
        <topology evidence="1">Multi-pass membrane protein</topology>
    </subcellularLocation>
</comment>
<feature type="domain" description="Glycosyltransferase RgtA/B/C/D-like" evidence="9">
    <location>
        <begin position="60"/>
        <end position="219"/>
    </location>
</feature>
<dbReference type="PANTHER" id="PTHR33908:SF3">
    <property type="entry name" value="UNDECAPRENYL PHOSPHATE-ALPHA-4-AMINO-4-DEOXY-L-ARABINOSE ARABINOSYL TRANSFERASE"/>
    <property type="match status" value="1"/>
</dbReference>
<feature type="transmembrane region" description="Helical" evidence="8">
    <location>
        <begin position="402"/>
        <end position="425"/>
    </location>
</feature>
<dbReference type="AlphaFoldDB" id="A0A1M6JVG7"/>
<dbReference type="EMBL" id="FQZE01000021">
    <property type="protein sequence ID" value="SHJ50725.1"/>
    <property type="molecule type" value="Genomic_DNA"/>
</dbReference>
<evidence type="ECO:0000313" key="10">
    <source>
        <dbReference type="EMBL" id="SHJ50725.1"/>
    </source>
</evidence>
<accession>A0A1M6JVG7</accession>
<feature type="transmembrane region" description="Helical" evidence="8">
    <location>
        <begin position="74"/>
        <end position="98"/>
    </location>
</feature>
<keyword evidence="6 8" id="KW-1133">Transmembrane helix</keyword>
<dbReference type="GO" id="GO:0016763">
    <property type="term" value="F:pentosyltransferase activity"/>
    <property type="evidence" value="ECO:0007669"/>
    <property type="project" value="TreeGrafter"/>
</dbReference>
<evidence type="ECO:0000256" key="3">
    <source>
        <dbReference type="ARBA" id="ARBA00022676"/>
    </source>
</evidence>
<dbReference type="Pfam" id="PF13231">
    <property type="entry name" value="PMT_2"/>
    <property type="match status" value="1"/>
</dbReference>
<evidence type="ECO:0000256" key="5">
    <source>
        <dbReference type="ARBA" id="ARBA00022692"/>
    </source>
</evidence>
<feature type="transmembrane region" description="Helical" evidence="8">
    <location>
        <begin position="353"/>
        <end position="370"/>
    </location>
</feature>
<organism evidence="10 11">
    <name type="scientific">Tangfeifania diversioriginum</name>
    <dbReference type="NCBI Taxonomy" id="1168035"/>
    <lineage>
        <taxon>Bacteria</taxon>
        <taxon>Pseudomonadati</taxon>
        <taxon>Bacteroidota</taxon>
        <taxon>Bacteroidia</taxon>
        <taxon>Marinilabiliales</taxon>
        <taxon>Prolixibacteraceae</taxon>
        <taxon>Tangfeifania</taxon>
    </lineage>
</organism>
<evidence type="ECO:0000256" key="8">
    <source>
        <dbReference type="SAM" id="Phobius"/>
    </source>
</evidence>
<keyword evidence="5 8" id="KW-0812">Transmembrane</keyword>
<keyword evidence="7 8" id="KW-0472">Membrane</keyword>
<keyword evidence="4 10" id="KW-0808">Transferase</keyword>
<dbReference type="InterPro" id="IPR050297">
    <property type="entry name" value="LipidA_mod_glycosyltrf_83"/>
</dbReference>
<dbReference type="GO" id="GO:0005886">
    <property type="term" value="C:plasma membrane"/>
    <property type="evidence" value="ECO:0007669"/>
    <property type="project" value="UniProtKB-SubCell"/>
</dbReference>
<reference evidence="10 11" key="1">
    <citation type="submission" date="2016-11" db="EMBL/GenBank/DDBJ databases">
        <authorList>
            <person name="Jaros S."/>
            <person name="Januszkiewicz K."/>
            <person name="Wedrychowicz H."/>
        </authorList>
    </citation>
    <scope>NUCLEOTIDE SEQUENCE [LARGE SCALE GENOMIC DNA]</scope>
    <source>
        <strain evidence="10 11">DSM 27063</strain>
    </source>
</reference>
<name>A0A1M6JVG7_9BACT</name>
<feature type="transmembrane region" description="Helical" evidence="8">
    <location>
        <begin position="110"/>
        <end position="128"/>
    </location>
</feature>
<keyword evidence="11" id="KW-1185">Reference proteome</keyword>
<dbReference type="Proteomes" id="UP000184050">
    <property type="component" value="Unassembled WGS sequence"/>
</dbReference>
<feature type="transmembrane region" description="Helical" evidence="8">
    <location>
        <begin position="291"/>
        <end position="308"/>
    </location>
</feature>
<keyword evidence="3" id="KW-0328">Glycosyltransferase</keyword>
<evidence type="ECO:0000256" key="2">
    <source>
        <dbReference type="ARBA" id="ARBA00022475"/>
    </source>
</evidence>
<evidence type="ECO:0000256" key="7">
    <source>
        <dbReference type="ARBA" id="ARBA00023136"/>
    </source>
</evidence>
<dbReference type="GO" id="GO:0010041">
    <property type="term" value="P:response to iron(III) ion"/>
    <property type="evidence" value="ECO:0007669"/>
    <property type="project" value="TreeGrafter"/>
</dbReference>
<feature type="transmembrane region" description="Helical" evidence="8">
    <location>
        <begin position="203"/>
        <end position="235"/>
    </location>
</feature>
<dbReference type="OrthoDB" id="8353433at2"/>
<dbReference type="RefSeq" id="WP_073170382.1">
    <property type="nucleotide sequence ID" value="NZ_FQZE01000021.1"/>
</dbReference>
<feature type="transmembrane region" description="Helical" evidence="8">
    <location>
        <begin position="134"/>
        <end position="151"/>
    </location>
</feature>
<evidence type="ECO:0000313" key="11">
    <source>
        <dbReference type="Proteomes" id="UP000184050"/>
    </source>
</evidence>
<gene>
    <name evidence="10" type="ORF">SAMN05444280_12147</name>
</gene>
<dbReference type="STRING" id="1168035.SAMN05444280_12147"/>
<dbReference type="InterPro" id="IPR038731">
    <property type="entry name" value="RgtA/B/C-like"/>
</dbReference>
<feature type="transmembrane region" description="Helical" evidence="8">
    <location>
        <begin position="314"/>
        <end position="332"/>
    </location>
</feature>
<feature type="transmembrane region" description="Helical" evidence="8">
    <location>
        <begin position="376"/>
        <end position="393"/>
    </location>
</feature>
<evidence type="ECO:0000256" key="6">
    <source>
        <dbReference type="ARBA" id="ARBA00022989"/>
    </source>
</evidence>
<feature type="transmembrane region" description="Helical" evidence="8">
    <location>
        <begin position="255"/>
        <end position="279"/>
    </location>
</feature>
<proteinExistence type="predicted"/>